<reference evidence="3" key="1">
    <citation type="submission" date="2016-11" db="UniProtKB">
        <authorList>
            <consortium name="WormBaseParasite"/>
        </authorList>
    </citation>
    <scope>IDENTIFICATION</scope>
</reference>
<dbReference type="Proteomes" id="UP000095282">
    <property type="component" value="Unplaced"/>
</dbReference>
<keyword evidence="2" id="KW-1185">Reference proteome</keyword>
<feature type="chain" id="PRO_5009307607" evidence="1">
    <location>
        <begin position="20"/>
        <end position="284"/>
    </location>
</feature>
<proteinExistence type="predicted"/>
<dbReference type="WBParaSite" id="Csp11.Scaffold627.g6642.t1">
    <property type="protein sequence ID" value="Csp11.Scaffold627.g6642.t1"/>
    <property type="gene ID" value="Csp11.Scaffold627.g6642"/>
</dbReference>
<dbReference type="AlphaFoldDB" id="A0A1I7TJX5"/>
<feature type="signal peptide" evidence="1">
    <location>
        <begin position="1"/>
        <end position="19"/>
    </location>
</feature>
<accession>A0A1I7TJX5</accession>
<organism evidence="2 3">
    <name type="scientific">Caenorhabditis tropicalis</name>
    <dbReference type="NCBI Taxonomy" id="1561998"/>
    <lineage>
        <taxon>Eukaryota</taxon>
        <taxon>Metazoa</taxon>
        <taxon>Ecdysozoa</taxon>
        <taxon>Nematoda</taxon>
        <taxon>Chromadorea</taxon>
        <taxon>Rhabditida</taxon>
        <taxon>Rhabditina</taxon>
        <taxon>Rhabditomorpha</taxon>
        <taxon>Rhabditoidea</taxon>
        <taxon>Rhabditidae</taxon>
        <taxon>Peloderinae</taxon>
        <taxon>Caenorhabditis</taxon>
    </lineage>
</organism>
<keyword evidence="1" id="KW-0732">Signal</keyword>
<name>A0A1I7TJX5_9PELO</name>
<evidence type="ECO:0000256" key="1">
    <source>
        <dbReference type="SAM" id="SignalP"/>
    </source>
</evidence>
<evidence type="ECO:0000313" key="2">
    <source>
        <dbReference type="Proteomes" id="UP000095282"/>
    </source>
</evidence>
<evidence type="ECO:0000313" key="3">
    <source>
        <dbReference type="WBParaSite" id="Csp11.Scaffold627.g6642.t1"/>
    </source>
</evidence>
<protein>
    <submittedName>
        <fullName evidence="3">DUF667 domain-containing protein</fullName>
    </submittedName>
</protein>
<dbReference type="eggNOG" id="ENOG502TG5I">
    <property type="taxonomic scope" value="Eukaryota"/>
</dbReference>
<sequence>MRFLLLKVKMMMKFLKMQAVISVFCWNKPTEDSVILDRSKLRKAVHHDLCSHNQKIFEPLFLRKCEPQRVRQGSAPPNVFPILKVEIIGAYKKSSGHSALLTSLNSPTYCVRYLESNAVHKPKNVLVYVSPMYFVRFIARPEPQRTNQYVFEDSSEIVSLLMSPEDAIVAKKMLPKWQTVTFTLAFGKHVAVKYRIIEVRKEPVVHVKLKLIMSNAYQPVLSIKVEYWSCFKVNELKLSTVEKCDPQMVKRVFLEQQSMNLTSWNPSSVRVSEVEEDILEKKKS</sequence>